<proteinExistence type="predicted"/>
<keyword evidence="1" id="KW-1133">Transmembrane helix</keyword>
<feature type="transmembrane region" description="Helical" evidence="1">
    <location>
        <begin position="6"/>
        <end position="24"/>
    </location>
</feature>
<dbReference type="EMBL" id="GGEC01038150">
    <property type="protein sequence ID" value="MBX18634.1"/>
    <property type="molecule type" value="Transcribed_RNA"/>
</dbReference>
<sequence length="34" mass="3987">MVQALFQVKFCLFSTITVMVLFSCKSMSENRFHL</sequence>
<dbReference type="AlphaFoldDB" id="A0A2P2LKY9"/>
<protein>
    <submittedName>
        <fullName evidence="2">Uncharacterized protein</fullName>
    </submittedName>
</protein>
<organism evidence="2">
    <name type="scientific">Rhizophora mucronata</name>
    <name type="common">Asiatic mangrove</name>
    <dbReference type="NCBI Taxonomy" id="61149"/>
    <lineage>
        <taxon>Eukaryota</taxon>
        <taxon>Viridiplantae</taxon>
        <taxon>Streptophyta</taxon>
        <taxon>Embryophyta</taxon>
        <taxon>Tracheophyta</taxon>
        <taxon>Spermatophyta</taxon>
        <taxon>Magnoliopsida</taxon>
        <taxon>eudicotyledons</taxon>
        <taxon>Gunneridae</taxon>
        <taxon>Pentapetalae</taxon>
        <taxon>rosids</taxon>
        <taxon>fabids</taxon>
        <taxon>Malpighiales</taxon>
        <taxon>Rhizophoraceae</taxon>
        <taxon>Rhizophora</taxon>
    </lineage>
</organism>
<evidence type="ECO:0000256" key="1">
    <source>
        <dbReference type="SAM" id="Phobius"/>
    </source>
</evidence>
<keyword evidence="1" id="KW-0812">Transmembrane</keyword>
<evidence type="ECO:0000313" key="2">
    <source>
        <dbReference type="EMBL" id="MBX18634.1"/>
    </source>
</evidence>
<keyword evidence="1" id="KW-0472">Membrane</keyword>
<name>A0A2P2LKY9_RHIMU</name>
<accession>A0A2P2LKY9</accession>
<reference evidence="2" key="1">
    <citation type="submission" date="2018-02" db="EMBL/GenBank/DDBJ databases">
        <title>Rhizophora mucronata_Transcriptome.</title>
        <authorList>
            <person name="Meera S.P."/>
            <person name="Sreeshan A."/>
            <person name="Augustine A."/>
        </authorList>
    </citation>
    <scope>NUCLEOTIDE SEQUENCE</scope>
    <source>
        <tissue evidence="2">Leaf</tissue>
    </source>
</reference>